<name>A0A381T247_9ZZZZ</name>
<evidence type="ECO:0000313" key="2">
    <source>
        <dbReference type="EMBL" id="SVA07733.1"/>
    </source>
</evidence>
<dbReference type="InterPro" id="IPR001279">
    <property type="entry name" value="Metallo-B-lactamas"/>
</dbReference>
<dbReference type="Pfam" id="PF00753">
    <property type="entry name" value="Lactamase_B"/>
    <property type="match status" value="1"/>
</dbReference>
<dbReference type="PANTHER" id="PTHR42951">
    <property type="entry name" value="METALLO-BETA-LACTAMASE DOMAIN-CONTAINING"/>
    <property type="match status" value="1"/>
</dbReference>
<organism evidence="2">
    <name type="scientific">marine metagenome</name>
    <dbReference type="NCBI Taxonomy" id="408172"/>
    <lineage>
        <taxon>unclassified sequences</taxon>
        <taxon>metagenomes</taxon>
        <taxon>ecological metagenomes</taxon>
    </lineage>
</organism>
<proteinExistence type="predicted"/>
<protein>
    <recommendedName>
        <fullName evidence="1">Metallo-beta-lactamase domain-containing protein</fullName>
    </recommendedName>
</protein>
<dbReference type="AlphaFoldDB" id="A0A381T247"/>
<evidence type="ECO:0000259" key="1">
    <source>
        <dbReference type="SMART" id="SM00849"/>
    </source>
</evidence>
<dbReference type="CDD" id="cd16282">
    <property type="entry name" value="metallo-hydrolase-like_MBL-fold"/>
    <property type="match status" value="1"/>
</dbReference>
<dbReference type="InterPro" id="IPR036866">
    <property type="entry name" value="RibonucZ/Hydroxyglut_hydro"/>
</dbReference>
<dbReference type="SUPFAM" id="SSF56281">
    <property type="entry name" value="Metallo-hydrolase/oxidoreductase"/>
    <property type="match status" value="1"/>
</dbReference>
<dbReference type="InterPro" id="IPR050855">
    <property type="entry name" value="NDM-1-like"/>
</dbReference>
<dbReference type="EMBL" id="UINC01003603">
    <property type="protein sequence ID" value="SVA07733.1"/>
    <property type="molecule type" value="Genomic_DNA"/>
</dbReference>
<sequence length="311" mass="32900">MDYEKGLVEVADGVHAYLQPDGGWGWSNAGLLVGHDASLLVDTLFDLHLTSEMLDAMTSVTASRPIGTVVNTHANGDHCYGNQLVAGPGRRVVTTEAAAAEMSAVPPSLLTALVNSDLGEVTNRYVQEAFGAFDFAGIEVPEPDETFAGELRLEVGGRPVELIEVGPAHTAGDLIVHLPDASTVFCGDILFIGGTPIIWEGPVANWVAACDRILALGCGVVVPGHGPLTDAAGVRDVRDYLVFVEEASRERHAAGLTAAEAVADLDLDRFGEWGEWERIAVNVRAVYREIDGGDLSPVELFGAMAALRYPG</sequence>
<gene>
    <name evidence="2" type="ORF">METZ01_LOCUS60587</name>
</gene>
<dbReference type="PANTHER" id="PTHR42951:SF4">
    <property type="entry name" value="ACYL-COENZYME A THIOESTERASE MBLAC2"/>
    <property type="match status" value="1"/>
</dbReference>
<dbReference type="Gene3D" id="3.60.15.10">
    <property type="entry name" value="Ribonuclease Z/Hydroxyacylglutathione hydrolase-like"/>
    <property type="match status" value="1"/>
</dbReference>
<reference evidence="2" key="1">
    <citation type="submission" date="2018-05" db="EMBL/GenBank/DDBJ databases">
        <authorList>
            <person name="Lanie J.A."/>
            <person name="Ng W.-L."/>
            <person name="Kazmierczak K.M."/>
            <person name="Andrzejewski T.M."/>
            <person name="Davidsen T.M."/>
            <person name="Wayne K.J."/>
            <person name="Tettelin H."/>
            <person name="Glass J.I."/>
            <person name="Rusch D."/>
            <person name="Podicherti R."/>
            <person name="Tsui H.-C.T."/>
            <person name="Winkler M.E."/>
        </authorList>
    </citation>
    <scope>NUCLEOTIDE SEQUENCE</scope>
</reference>
<accession>A0A381T247</accession>
<feature type="domain" description="Metallo-beta-lactamase" evidence="1">
    <location>
        <begin position="27"/>
        <end position="225"/>
    </location>
</feature>
<dbReference type="SMART" id="SM00849">
    <property type="entry name" value="Lactamase_B"/>
    <property type="match status" value="1"/>
</dbReference>